<dbReference type="HOGENOM" id="CLU_2775813_0_0_1"/>
<gene>
    <name evidence="2" type="ORF">CH063_14981</name>
</gene>
<reference evidence="3" key="1">
    <citation type="journal article" date="2012" name="Nat. Genet.">
        <title>Lifestyle transitions in plant pathogenic Colletotrichum fungi deciphered by genome and transcriptome analyses.</title>
        <authorList>
            <person name="O'Connell R.J."/>
            <person name="Thon M.R."/>
            <person name="Hacquard S."/>
            <person name="Amyotte S.G."/>
            <person name="Kleemann J."/>
            <person name="Torres M.F."/>
            <person name="Damm U."/>
            <person name="Buiate E.A."/>
            <person name="Epstein L."/>
            <person name="Alkan N."/>
            <person name="Altmueller J."/>
            <person name="Alvarado-Balderrama L."/>
            <person name="Bauser C.A."/>
            <person name="Becker C."/>
            <person name="Birren B.W."/>
            <person name="Chen Z."/>
            <person name="Choi J."/>
            <person name="Crouch J.A."/>
            <person name="Duvick J.P."/>
            <person name="Farman M.A."/>
            <person name="Gan P."/>
            <person name="Heiman D."/>
            <person name="Henrissat B."/>
            <person name="Howard R.J."/>
            <person name="Kabbage M."/>
            <person name="Koch C."/>
            <person name="Kracher B."/>
            <person name="Kubo Y."/>
            <person name="Law A.D."/>
            <person name="Lebrun M.-H."/>
            <person name="Lee Y.-H."/>
            <person name="Miyara I."/>
            <person name="Moore N."/>
            <person name="Neumann U."/>
            <person name="Nordstroem K."/>
            <person name="Panaccione D.G."/>
            <person name="Panstruga R."/>
            <person name="Place M."/>
            <person name="Proctor R.H."/>
            <person name="Prusky D."/>
            <person name="Rech G."/>
            <person name="Reinhardt R."/>
            <person name="Rollins J.A."/>
            <person name="Rounsley S."/>
            <person name="Schardl C.L."/>
            <person name="Schwartz D.C."/>
            <person name="Shenoy N."/>
            <person name="Shirasu K."/>
            <person name="Sikhakolli U.R."/>
            <person name="Stueber K."/>
            <person name="Sukno S.A."/>
            <person name="Sweigard J.A."/>
            <person name="Takano Y."/>
            <person name="Takahara H."/>
            <person name="Trail F."/>
            <person name="van der Does H.C."/>
            <person name="Voll L.M."/>
            <person name="Will I."/>
            <person name="Young S."/>
            <person name="Zeng Q."/>
            <person name="Zhang J."/>
            <person name="Zhou S."/>
            <person name="Dickman M.B."/>
            <person name="Schulze-Lefert P."/>
            <person name="Ver Loren van Themaat E."/>
            <person name="Ma L.-J."/>
            <person name="Vaillancourt L.J."/>
        </authorList>
    </citation>
    <scope>NUCLEOTIDE SEQUENCE [LARGE SCALE GENOMIC DNA]</scope>
    <source>
        <strain evidence="3">IMI 349063</strain>
    </source>
</reference>
<dbReference type="AlphaFoldDB" id="H1W0X2"/>
<sequence length="69" mass="7630">MATRIDTYQDGDKDLSDELAPTPDGGQPTEHEKTALRLVSDTVPLAAWLVCVVETAERFTYYALSGPFR</sequence>
<dbReference type="Proteomes" id="UP000007174">
    <property type="component" value="Unassembled WGS sequence"/>
</dbReference>
<protein>
    <submittedName>
        <fullName evidence="2">Uncharacterized protein</fullName>
    </submittedName>
</protein>
<accession>H1W0X2</accession>
<evidence type="ECO:0000313" key="2">
    <source>
        <dbReference type="EMBL" id="CCF46135.1"/>
    </source>
</evidence>
<feature type="region of interest" description="Disordered" evidence="1">
    <location>
        <begin position="1"/>
        <end position="32"/>
    </location>
</feature>
<evidence type="ECO:0000313" key="3">
    <source>
        <dbReference type="Proteomes" id="UP000007174"/>
    </source>
</evidence>
<dbReference type="EMBL" id="CACQ02008370">
    <property type="protein sequence ID" value="CCF46135.1"/>
    <property type="molecule type" value="Genomic_DNA"/>
</dbReference>
<organism evidence="2 3">
    <name type="scientific">Colletotrichum higginsianum (strain IMI 349063)</name>
    <name type="common">Crucifer anthracnose fungus</name>
    <dbReference type="NCBI Taxonomy" id="759273"/>
    <lineage>
        <taxon>Eukaryota</taxon>
        <taxon>Fungi</taxon>
        <taxon>Dikarya</taxon>
        <taxon>Ascomycota</taxon>
        <taxon>Pezizomycotina</taxon>
        <taxon>Sordariomycetes</taxon>
        <taxon>Hypocreomycetidae</taxon>
        <taxon>Glomerellales</taxon>
        <taxon>Glomerellaceae</taxon>
        <taxon>Colletotrichum</taxon>
        <taxon>Colletotrichum destructivum species complex</taxon>
    </lineage>
</organism>
<evidence type="ECO:0000256" key="1">
    <source>
        <dbReference type="SAM" id="MobiDB-lite"/>
    </source>
</evidence>
<dbReference type="VEuPathDB" id="FungiDB:CH63R_00232"/>
<proteinExistence type="predicted"/>
<name>H1W0X2_COLHI</name>